<gene>
    <name evidence="1" type="ORF">DFL_008143</name>
</gene>
<organism evidence="1 2">
    <name type="scientific">Arthrobotrys flagrans</name>
    <name type="common">Nematode-trapping fungus</name>
    <name type="synonym">Trichothecium flagrans</name>
    <dbReference type="NCBI Taxonomy" id="97331"/>
    <lineage>
        <taxon>Eukaryota</taxon>
        <taxon>Fungi</taxon>
        <taxon>Dikarya</taxon>
        <taxon>Ascomycota</taxon>
        <taxon>Pezizomycotina</taxon>
        <taxon>Orbiliomycetes</taxon>
        <taxon>Orbiliales</taxon>
        <taxon>Orbiliaceae</taxon>
        <taxon>Arthrobotrys</taxon>
    </lineage>
</organism>
<keyword evidence="2" id="KW-1185">Reference proteome</keyword>
<dbReference type="VEuPathDB" id="FungiDB:DFL_008143"/>
<reference evidence="1 2" key="1">
    <citation type="submission" date="2019-01" db="EMBL/GenBank/DDBJ databases">
        <title>Intercellular communication is required for trap formation in the nematode-trapping fungus Duddingtonia flagrans.</title>
        <authorList>
            <person name="Youssar L."/>
            <person name="Wernet V."/>
            <person name="Hensel N."/>
            <person name="Hildebrandt H.-G."/>
            <person name="Fischer R."/>
        </authorList>
    </citation>
    <scope>NUCLEOTIDE SEQUENCE [LARGE SCALE GENOMIC DNA]</scope>
    <source>
        <strain evidence="1 2">CBS H-5679</strain>
    </source>
</reference>
<accession>A0A436ZN21</accession>
<dbReference type="EMBL" id="SAEB01000012">
    <property type="protein sequence ID" value="RVD80242.1"/>
    <property type="molecule type" value="Genomic_DNA"/>
</dbReference>
<protein>
    <submittedName>
        <fullName evidence="1">Uncharacterized protein</fullName>
    </submittedName>
</protein>
<evidence type="ECO:0000313" key="1">
    <source>
        <dbReference type="EMBL" id="RVD80242.1"/>
    </source>
</evidence>
<comment type="caution">
    <text evidence="1">The sequence shown here is derived from an EMBL/GenBank/DDBJ whole genome shotgun (WGS) entry which is preliminary data.</text>
</comment>
<dbReference type="AlphaFoldDB" id="A0A436ZN21"/>
<proteinExistence type="predicted"/>
<dbReference type="RefSeq" id="XP_067485786.1">
    <property type="nucleotide sequence ID" value="XM_067637837.1"/>
</dbReference>
<evidence type="ECO:0000313" key="2">
    <source>
        <dbReference type="Proteomes" id="UP000283090"/>
    </source>
</evidence>
<dbReference type="Proteomes" id="UP000283090">
    <property type="component" value="Unassembled WGS sequence"/>
</dbReference>
<name>A0A436ZN21_ARTFL</name>
<dbReference type="GeneID" id="93590454"/>
<dbReference type="OrthoDB" id="5346489at2759"/>
<sequence length="129" mass="14996">MSPQIQNDYMQFYFGDQAWHTDPESRGKSDRPFVGKEYENLKPFCVDDGWKEWPKTKRTGYYDPPYGREEVRYLDVKLPRTETVAQIKTLTEFPTSTVTETETTTATLILTKTVTDIPIGYTLVPMDQL</sequence>